<feature type="transmembrane region" description="Helical" evidence="7">
    <location>
        <begin position="603"/>
        <end position="633"/>
    </location>
</feature>
<keyword evidence="4 7" id="KW-1133">Transmembrane helix</keyword>
<feature type="transmembrane region" description="Helical" evidence="7">
    <location>
        <begin position="561"/>
        <end position="583"/>
    </location>
</feature>
<feature type="transmembrane region" description="Helical" evidence="7">
    <location>
        <begin position="515"/>
        <end position="541"/>
    </location>
</feature>
<dbReference type="GO" id="GO:0022857">
    <property type="term" value="F:transmembrane transporter activity"/>
    <property type="evidence" value="ECO:0007669"/>
    <property type="project" value="UniProtKB-UniRule"/>
</dbReference>
<evidence type="ECO:0000256" key="2">
    <source>
        <dbReference type="ARBA" id="ARBA00007168"/>
    </source>
</evidence>
<accession>A0A0N4ZWB9</accession>
<evidence type="ECO:0000256" key="4">
    <source>
        <dbReference type="ARBA" id="ARBA00022989"/>
    </source>
</evidence>
<evidence type="ECO:0000313" key="9">
    <source>
        <dbReference type="WBParaSite" id="PTRK_0001295100.1"/>
    </source>
</evidence>
<feature type="transmembrane region" description="Helical" evidence="7">
    <location>
        <begin position="455"/>
        <end position="471"/>
    </location>
</feature>
<dbReference type="GO" id="GO:0005886">
    <property type="term" value="C:plasma membrane"/>
    <property type="evidence" value="ECO:0007669"/>
    <property type="project" value="UniProtKB-SubCell"/>
</dbReference>
<evidence type="ECO:0000256" key="3">
    <source>
        <dbReference type="ARBA" id="ARBA00022692"/>
    </source>
</evidence>
<comment type="subcellular location">
    <subcellularLocation>
        <location evidence="7">Cell membrane</location>
        <topology evidence="7">Multi-pass membrane protein</topology>
    </subcellularLocation>
    <subcellularLocation>
        <location evidence="1">Membrane</location>
        <topology evidence="1">Multi-pass membrane protein</topology>
    </subcellularLocation>
</comment>
<feature type="transmembrane region" description="Helical" evidence="7">
    <location>
        <begin position="653"/>
        <end position="672"/>
    </location>
</feature>
<comment type="similarity">
    <text evidence="2 7">Belongs to the CTL (choline transporter-like) family.</text>
</comment>
<feature type="transmembrane region" description="Helical" evidence="7">
    <location>
        <begin position="35"/>
        <end position="55"/>
    </location>
</feature>
<feature type="transmembrane region" description="Helical" evidence="7">
    <location>
        <begin position="334"/>
        <end position="354"/>
    </location>
</feature>
<dbReference type="PANTHER" id="PTHR12385:SF14">
    <property type="entry name" value="CHOLINE TRANSPORTER-LIKE 2"/>
    <property type="match status" value="1"/>
</dbReference>
<keyword evidence="5 7" id="KW-0472">Membrane</keyword>
<dbReference type="Pfam" id="PF04515">
    <property type="entry name" value="Choline_transpo"/>
    <property type="match status" value="1"/>
</dbReference>
<dbReference type="InterPro" id="IPR007603">
    <property type="entry name" value="Choline_transptr-like"/>
</dbReference>
<dbReference type="Proteomes" id="UP000038045">
    <property type="component" value="Unplaced"/>
</dbReference>
<organism evidence="8 9">
    <name type="scientific">Parastrongyloides trichosuri</name>
    <name type="common">Possum-specific nematode worm</name>
    <dbReference type="NCBI Taxonomy" id="131310"/>
    <lineage>
        <taxon>Eukaryota</taxon>
        <taxon>Metazoa</taxon>
        <taxon>Ecdysozoa</taxon>
        <taxon>Nematoda</taxon>
        <taxon>Chromadorea</taxon>
        <taxon>Rhabditida</taxon>
        <taxon>Tylenchina</taxon>
        <taxon>Panagrolaimomorpha</taxon>
        <taxon>Strongyloidoidea</taxon>
        <taxon>Strongyloididae</taxon>
        <taxon>Parastrongyloides</taxon>
    </lineage>
</organism>
<dbReference type="AlphaFoldDB" id="A0A0N4ZWB9"/>
<feature type="transmembrane region" description="Helical" evidence="7">
    <location>
        <begin position="258"/>
        <end position="276"/>
    </location>
</feature>
<name>A0A0N4ZWB9_PARTI</name>
<feature type="transmembrane region" description="Helical" evidence="7">
    <location>
        <begin position="282"/>
        <end position="303"/>
    </location>
</feature>
<evidence type="ECO:0000313" key="8">
    <source>
        <dbReference type="Proteomes" id="UP000038045"/>
    </source>
</evidence>
<evidence type="ECO:0000256" key="6">
    <source>
        <dbReference type="ARBA" id="ARBA00023180"/>
    </source>
</evidence>
<evidence type="ECO:0000256" key="1">
    <source>
        <dbReference type="ARBA" id="ARBA00004141"/>
    </source>
</evidence>
<evidence type="ECO:0000256" key="5">
    <source>
        <dbReference type="ARBA" id="ARBA00023136"/>
    </source>
</evidence>
<dbReference type="STRING" id="131310.A0A0N4ZWB9"/>
<keyword evidence="8" id="KW-1185">Reference proteome</keyword>
<feature type="transmembrane region" description="Helical" evidence="7">
    <location>
        <begin position="381"/>
        <end position="405"/>
    </location>
</feature>
<evidence type="ECO:0000256" key="7">
    <source>
        <dbReference type="RuleBase" id="RU368066"/>
    </source>
</evidence>
<dbReference type="PANTHER" id="PTHR12385">
    <property type="entry name" value="CHOLINE TRANSPORTER-LIKE (SLC FAMILY 44)"/>
    <property type="match status" value="1"/>
</dbReference>
<reference evidence="9" key="1">
    <citation type="submission" date="2017-02" db="UniProtKB">
        <authorList>
            <consortium name="WormBaseParasite"/>
        </authorList>
    </citation>
    <scope>IDENTIFICATION</scope>
</reference>
<dbReference type="WBParaSite" id="PTRK_0001295100.1">
    <property type="protein sequence ID" value="PTRK_0001295100.1"/>
    <property type="gene ID" value="PTRK_0001295100"/>
</dbReference>
<protein>
    <recommendedName>
        <fullName evidence="7">Choline transporter-like protein</fullName>
    </recommendedName>
</protein>
<keyword evidence="6" id="KW-0325">Glycoprotein</keyword>
<sequence length="716" mass="82319">MSSDIQKCEVNEDLIQSKKYPNLVVNAERNCTNKFSLIIFIICIIGWILIAYYAFSTNNFKRVVYPSDSSGRICGTKKAGVYDLTDKPYLLFFDLTKCVSWASFLSGCPTKQVCVNKCPNKYFTYLQLHSTFSDANFHKKMKKEIICSDDKIKNNIKSFEQLRKYVQMGECAGYTVNSAPLIGRCLPKFVTKLVSNNKKIHNKNNSLDEIVLQTGSDKVIPDDFNLQNNVTILYENIEHKKGILRIILEDLYISKWKILFFLSASTIISLLYIGALRALGNMILWCTIGIVFIAFLLIIAYCGHQYKMLNDEKEIMEDSGYNIYVESSYDTPDLWKYIGGVVSVLFIIMGIIFIKQKHMIKNILDIMRQTNKALFKMPSLLLFPFLTLSLHILCFIFFATLLLMLSTSGKENCRRVNTDNNSHLNFQVGEICDCNDVGTTEDTNCRFIDIQKDDHLIIILQFYNLFIYFWSSCFVSGFHKMVLAGAIGSYWWSYNKKKDFPQKPVIGAIQRTARYHLGSIALGSLIIAIIKVVRAILQWLYEKMKGSQNKIVKTFYCLLSIWFWLLENVLKFLTINSYIIIAIHGKPFWTSSKHAVTLISRNLIRFIIINKVVSVILFIGKLSVALLFGFLSYEFFSGKMFDEDLVENNLNNYLIPVVFIFIGTYYIADLFFDVYEFGVSTTLICFLDDLIRHNGSSEKPYYMSSGNVFENNGITQ</sequence>
<proteinExistence type="inferred from homology"/>
<keyword evidence="3 7" id="KW-0812">Transmembrane</keyword>
<comment type="function">
    <text evidence="7">Choline transporter.</text>
</comment>